<dbReference type="SMART" id="SM00256">
    <property type="entry name" value="FBOX"/>
    <property type="match status" value="1"/>
</dbReference>
<sequence>MWRNRTPWNRAEPSSLKGKKMAPQQHPTTMEKLSGDVLSDIFIRLLAKQLAQMRSVCKSWNALLSQSSFINSHLHRSIHNNDDKALMLFRKVFDFDSEALTAHSSRSPHVELTNFIKLPVVLESISLRRVSYPTIFYAASWFWDGLDIYYVTCLRKYLIPVEEWLQVEVYSMRKGSWKVIAQRFPSQITGIKITDDACVDGHVGHLHWLCFTDDVGKQQIIVAFDLVDETFSEISLPDFTLDSTLSYRHNVLGLLGGKLCVMSRVKDVGCEVWVMGQP</sequence>
<dbReference type="Pfam" id="PF08268">
    <property type="entry name" value="FBA_3"/>
    <property type="match status" value="1"/>
</dbReference>
<dbReference type="InterPro" id="IPR050796">
    <property type="entry name" value="SCF_F-box_component"/>
</dbReference>
<evidence type="ECO:0000313" key="4">
    <source>
        <dbReference type="Proteomes" id="UP000235145"/>
    </source>
</evidence>
<dbReference type="Pfam" id="PF00646">
    <property type="entry name" value="F-box"/>
    <property type="match status" value="1"/>
</dbReference>
<dbReference type="PANTHER" id="PTHR31672:SF13">
    <property type="entry name" value="F-BOX PROTEIN CPR30-LIKE"/>
    <property type="match status" value="1"/>
</dbReference>
<dbReference type="InterPro" id="IPR036047">
    <property type="entry name" value="F-box-like_dom_sf"/>
</dbReference>
<evidence type="ECO:0000259" key="2">
    <source>
        <dbReference type="SMART" id="SM00256"/>
    </source>
</evidence>
<dbReference type="PANTHER" id="PTHR31672">
    <property type="entry name" value="BNACNNG10540D PROTEIN"/>
    <property type="match status" value="1"/>
</dbReference>
<feature type="region of interest" description="Disordered" evidence="1">
    <location>
        <begin position="1"/>
        <end position="27"/>
    </location>
</feature>
<dbReference type="AlphaFoldDB" id="A0A9R1WY07"/>
<dbReference type="SUPFAM" id="SSF81383">
    <property type="entry name" value="F-box domain"/>
    <property type="match status" value="1"/>
</dbReference>
<comment type="caution">
    <text evidence="3">The sequence shown here is derived from an EMBL/GenBank/DDBJ whole genome shotgun (WGS) entry which is preliminary data.</text>
</comment>
<organism evidence="3 4">
    <name type="scientific">Lactuca sativa</name>
    <name type="common">Garden lettuce</name>
    <dbReference type="NCBI Taxonomy" id="4236"/>
    <lineage>
        <taxon>Eukaryota</taxon>
        <taxon>Viridiplantae</taxon>
        <taxon>Streptophyta</taxon>
        <taxon>Embryophyta</taxon>
        <taxon>Tracheophyta</taxon>
        <taxon>Spermatophyta</taxon>
        <taxon>Magnoliopsida</taxon>
        <taxon>eudicotyledons</taxon>
        <taxon>Gunneridae</taxon>
        <taxon>Pentapetalae</taxon>
        <taxon>asterids</taxon>
        <taxon>campanulids</taxon>
        <taxon>Asterales</taxon>
        <taxon>Asteraceae</taxon>
        <taxon>Cichorioideae</taxon>
        <taxon>Cichorieae</taxon>
        <taxon>Lactucinae</taxon>
        <taxon>Lactuca</taxon>
    </lineage>
</organism>
<feature type="domain" description="F-box" evidence="2">
    <location>
        <begin position="33"/>
        <end position="73"/>
    </location>
</feature>
<accession>A0A9R1WY07</accession>
<protein>
    <recommendedName>
        <fullName evidence="2">F-box domain-containing protein</fullName>
    </recommendedName>
</protein>
<proteinExistence type="predicted"/>
<gene>
    <name evidence="3" type="ORF">LSAT_V11C800399500</name>
</gene>
<dbReference type="InterPro" id="IPR013187">
    <property type="entry name" value="F-box-assoc_dom_typ3"/>
</dbReference>
<name>A0A9R1WY07_LACSA</name>
<dbReference type="InterPro" id="IPR001810">
    <property type="entry name" value="F-box_dom"/>
</dbReference>
<reference evidence="3 4" key="1">
    <citation type="journal article" date="2017" name="Nat. Commun.">
        <title>Genome assembly with in vitro proximity ligation data and whole-genome triplication in lettuce.</title>
        <authorList>
            <person name="Reyes-Chin-Wo S."/>
            <person name="Wang Z."/>
            <person name="Yang X."/>
            <person name="Kozik A."/>
            <person name="Arikit S."/>
            <person name="Song C."/>
            <person name="Xia L."/>
            <person name="Froenicke L."/>
            <person name="Lavelle D.O."/>
            <person name="Truco M.J."/>
            <person name="Xia R."/>
            <person name="Zhu S."/>
            <person name="Xu C."/>
            <person name="Xu H."/>
            <person name="Xu X."/>
            <person name="Cox K."/>
            <person name="Korf I."/>
            <person name="Meyers B.C."/>
            <person name="Michelmore R.W."/>
        </authorList>
    </citation>
    <scope>NUCLEOTIDE SEQUENCE [LARGE SCALE GENOMIC DNA]</scope>
    <source>
        <strain evidence="4">cv. Salinas</strain>
        <tissue evidence="3">Seedlings</tissue>
    </source>
</reference>
<keyword evidence="4" id="KW-1185">Reference proteome</keyword>
<evidence type="ECO:0000256" key="1">
    <source>
        <dbReference type="SAM" id="MobiDB-lite"/>
    </source>
</evidence>
<dbReference type="Gene3D" id="1.20.1280.50">
    <property type="match status" value="1"/>
</dbReference>
<dbReference type="Proteomes" id="UP000235145">
    <property type="component" value="Unassembled WGS sequence"/>
</dbReference>
<dbReference type="EMBL" id="NBSK02000008">
    <property type="protein sequence ID" value="KAJ0189497.1"/>
    <property type="molecule type" value="Genomic_DNA"/>
</dbReference>
<evidence type="ECO:0000313" key="3">
    <source>
        <dbReference type="EMBL" id="KAJ0189497.1"/>
    </source>
</evidence>